<accession>A0A453ABX3</accession>
<feature type="transmembrane region" description="Helical" evidence="6">
    <location>
        <begin position="30"/>
        <end position="48"/>
    </location>
</feature>
<keyword evidence="3 6" id="KW-1133">Transmembrane helix</keyword>
<reference evidence="7" key="5">
    <citation type="journal article" date="2021" name="G3 (Bethesda)">
        <title>Aegilops tauschii genome assembly Aet v5.0 features greater sequence contiguity and improved annotation.</title>
        <authorList>
            <person name="Wang L."/>
            <person name="Zhu T."/>
            <person name="Rodriguez J.C."/>
            <person name="Deal K.R."/>
            <person name="Dubcovsky J."/>
            <person name="McGuire P.E."/>
            <person name="Lux T."/>
            <person name="Spannagl M."/>
            <person name="Mayer K.F.X."/>
            <person name="Baldrich P."/>
            <person name="Meyers B.C."/>
            <person name="Huo N."/>
            <person name="Gu Y.Q."/>
            <person name="Zhou H."/>
            <person name="Devos K.M."/>
            <person name="Bennetzen J.L."/>
            <person name="Unver T."/>
            <person name="Budak H."/>
            <person name="Gulick P.J."/>
            <person name="Galiba G."/>
            <person name="Kalapos B."/>
            <person name="Nelson D.R."/>
            <person name="Li P."/>
            <person name="You F.M."/>
            <person name="Luo M.C."/>
            <person name="Dvorak J."/>
        </authorList>
    </citation>
    <scope>NUCLEOTIDE SEQUENCE [LARGE SCALE GENOMIC DNA]</scope>
    <source>
        <strain evidence="7">cv. AL8/78</strain>
    </source>
</reference>
<dbReference type="Proteomes" id="UP000015105">
    <property type="component" value="Chromosome 2D"/>
</dbReference>
<evidence type="ECO:0000313" key="8">
    <source>
        <dbReference type="Proteomes" id="UP000015105"/>
    </source>
</evidence>
<keyword evidence="2 6" id="KW-0812">Transmembrane</keyword>
<dbReference type="GO" id="GO:0005794">
    <property type="term" value="C:Golgi apparatus"/>
    <property type="evidence" value="ECO:0007669"/>
    <property type="project" value="TreeGrafter"/>
</dbReference>
<organism evidence="7 8">
    <name type="scientific">Aegilops tauschii subsp. strangulata</name>
    <name type="common">Goatgrass</name>
    <dbReference type="NCBI Taxonomy" id="200361"/>
    <lineage>
        <taxon>Eukaryota</taxon>
        <taxon>Viridiplantae</taxon>
        <taxon>Streptophyta</taxon>
        <taxon>Embryophyta</taxon>
        <taxon>Tracheophyta</taxon>
        <taxon>Spermatophyta</taxon>
        <taxon>Magnoliopsida</taxon>
        <taxon>Liliopsida</taxon>
        <taxon>Poales</taxon>
        <taxon>Poaceae</taxon>
        <taxon>BOP clade</taxon>
        <taxon>Pooideae</taxon>
        <taxon>Triticodae</taxon>
        <taxon>Triticeae</taxon>
        <taxon>Triticinae</taxon>
        <taxon>Aegilops</taxon>
    </lineage>
</organism>
<keyword evidence="4 6" id="KW-0472">Membrane</keyword>
<dbReference type="GO" id="GO:0016020">
    <property type="term" value="C:membrane"/>
    <property type="evidence" value="ECO:0007669"/>
    <property type="project" value="UniProtKB-SubCell"/>
</dbReference>
<evidence type="ECO:0000256" key="4">
    <source>
        <dbReference type="ARBA" id="ARBA00023136"/>
    </source>
</evidence>
<reference evidence="8" key="2">
    <citation type="journal article" date="2017" name="Nat. Plants">
        <title>The Aegilops tauschii genome reveals multiple impacts of transposons.</title>
        <authorList>
            <person name="Zhao G."/>
            <person name="Zou C."/>
            <person name="Li K."/>
            <person name="Wang K."/>
            <person name="Li T."/>
            <person name="Gao L."/>
            <person name="Zhang X."/>
            <person name="Wang H."/>
            <person name="Yang Z."/>
            <person name="Liu X."/>
            <person name="Jiang W."/>
            <person name="Mao L."/>
            <person name="Kong X."/>
            <person name="Jiao Y."/>
            <person name="Jia J."/>
        </authorList>
    </citation>
    <scope>NUCLEOTIDE SEQUENCE [LARGE SCALE GENOMIC DNA]</scope>
    <source>
        <strain evidence="8">cv. AL8/78</strain>
    </source>
</reference>
<feature type="compositionally biased region" description="Basic and acidic residues" evidence="5">
    <location>
        <begin position="113"/>
        <end position="130"/>
    </location>
</feature>
<feature type="transmembrane region" description="Helical" evidence="6">
    <location>
        <begin position="5"/>
        <end position="24"/>
    </location>
</feature>
<evidence type="ECO:0000256" key="1">
    <source>
        <dbReference type="ARBA" id="ARBA00004141"/>
    </source>
</evidence>
<evidence type="ECO:0000256" key="2">
    <source>
        <dbReference type="ARBA" id="ARBA00022692"/>
    </source>
</evidence>
<dbReference type="AlphaFoldDB" id="A0A453ABX3"/>
<comment type="subcellular location">
    <subcellularLocation>
        <location evidence="1">Membrane</location>
        <topology evidence="1">Multi-pass membrane protein</topology>
    </subcellularLocation>
</comment>
<dbReference type="GO" id="GO:0006890">
    <property type="term" value="P:retrograde vesicle-mediated transport, Golgi to endoplasmic reticulum"/>
    <property type="evidence" value="ECO:0007669"/>
    <property type="project" value="InterPro"/>
</dbReference>
<feature type="compositionally biased region" description="Low complexity" evidence="5">
    <location>
        <begin position="131"/>
        <end position="140"/>
    </location>
</feature>
<evidence type="ECO:0000256" key="6">
    <source>
        <dbReference type="SAM" id="Phobius"/>
    </source>
</evidence>
<dbReference type="PANTHER" id="PTHR13377">
    <property type="entry name" value="PLACENTAL PROTEIN 6"/>
    <property type="match status" value="1"/>
</dbReference>
<reference evidence="8" key="1">
    <citation type="journal article" date="2014" name="Science">
        <title>Ancient hybridizations among the ancestral genomes of bread wheat.</title>
        <authorList>
            <consortium name="International Wheat Genome Sequencing Consortium,"/>
            <person name="Marcussen T."/>
            <person name="Sandve S.R."/>
            <person name="Heier L."/>
            <person name="Spannagl M."/>
            <person name="Pfeifer M."/>
            <person name="Jakobsen K.S."/>
            <person name="Wulff B.B."/>
            <person name="Steuernagel B."/>
            <person name="Mayer K.F."/>
            <person name="Olsen O.A."/>
        </authorList>
    </citation>
    <scope>NUCLEOTIDE SEQUENCE [LARGE SCALE GENOMIC DNA]</scope>
    <source>
        <strain evidence="8">cv. AL8/78</strain>
    </source>
</reference>
<name>A0A453ABX3_AEGTS</name>
<proteinExistence type="predicted"/>
<dbReference type="PANTHER" id="PTHR13377:SF5">
    <property type="entry name" value="OS04G0103300 PROTEIN"/>
    <property type="match status" value="1"/>
</dbReference>
<keyword evidence="8" id="KW-1185">Reference proteome</keyword>
<dbReference type="InterPro" id="IPR013861">
    <property type="entry name" value="TMEM115/Pdh1/Rbl19"/>
</dbReference>
<feature type="region of interest" description="Disordered" evidence="5">
    <location>
        <begin position="100"/>
        <end position="140"/>
    </location>
</feature>
<evidence type="ECO:0000313" key="7">
    <source>
        <dbReference type="EnsemblPlants" id="AET2Gv20064200.3"/>
    </source>
</evidence>
<protein>
    <submittedName>
        <fullName evidence="7">Uncharacterized protein</fullName>
    </submittedName>
</protein>
<dbReference type="Gramene" id="AET2Gv20064200.3">
    <property type="protein sequence ID" value="AET2Gv20064200.3"/>
    <property type="gene ID" value="AET2Gv20064200"/>
</dbReference>
<evidence type="ECO:0000256" key="5">
    <source>
        <dbReference type="SAM" id="MobiDB-lite"/>
    </source>
</evidence>
<reference evidence="7" key="4">
    <citation type="submission" date="2019-03" db="UniProtKB">
        <authorList>
            <consortium name="EnsemblPlants"/>
        </authorList>
    </citation>
    <scope>IDENTIFICATION</scope>
</reference>
<evidence type="ECO:0000256" key="3">
    <source>
        <dbReference type="ARBA" id="ARBA00022989"/>
    </source>
</evidence>
<dbReference type="EnsemblPlants" id="AET2Gv20064200.3">
    <property type="protein sequence ID" value="AET2Gv20064200.3"/>
    <property type="gene ID" value="AET2Gv20064200"/>
</dbReference>
<sequence>VSSSLLQWMPFFVMCFSTIMAFIVPDSINFLPTLLSGMYVSWLYLRYFQKNPLTGLKGDPSDDFSFPSLFPDAMRPVTDPVANLFDRMLCARSKPSEIALPVTDPTKASRRRERGERVLEERMAADHAADAEAPAHSAED</sequence>
<reference evidence="7" key="3">
    <citation type="journal article" date="2017" name="Nature">
        <title>Genome sequence of the progenitor of the wheat D genome Aegilops tauschii.</title>
        <authorList>
            <person name="Luo M.C."/>
            <person name="Gu Y.Q."/>
            <person name="Puiu D."/>
            <person name="Wang H."/>
            <person name="Twardziok S.O."/>
            <person name="Deal K.R."/>
            <person name="Huo N."/>
            <person name="Zhu T."/>
            <person name="Wang L."/>
            <person name="Wang Y."/>
            <person name="McGuire P.E."/>
            <person name="Liu S."/>
            <person name="Long H."/>
            <person name="Ramasamy R.K."/>
            <person name="Rodriguez J.C."/>
            <person name="Van S.L."/>
            <person name="Yuan L."/>
            <person name="Wang Z."/>
            <person name="Xia Z."/>
            <person name="Xiao L."/>
            <person name="Anderson O.D."/>
            <person name="Ouyang S."/>
            <person name="Liang Y."/>
            <person name="Zimin A.V."/>
            <person name="Pertea G."/>
            <person name="Qi P."/>
            <person name="Bennetzen J.L."/>
            <person name="Dai X."/>
            <person name="Dawson M.W."/>
            <person name="Muller H.G."/>
            <person name="Kugler K."/>
            <person name="Rivarola-Duarte L."/>
            <person name="Spannagl M."/>
            <person name="Mayer K.F.X."/>
            <person name="Lu F.H."/>
            <person name="Bevan M.W."/>
            <person name="Leroy P."/>
            <person name="Li P."/>
            <person name="You F.M."/>
            <person name="Sun Q."/>
            <person name="Liu Z."/>
            <person name="Lyons E."/>
            <person name="Wicker T."/>
            <person name="Salzberg S.L."/>
            <person name="Devos K.M."/>
            <person name="Dvorak J."/>
        </authorList>
    </citation>
    <scope>NUCLEOTIDE SEQUENCE [LARGE SCALE GENOMIC DNA]</scope>
    <source>
        <strain evidence="7">cv. AL8/78</strain>
    </source>
</reference>